<evidence type="ECO:0000256" key="2">
    <source>
        <dbReference type="ARBA" id="ARBA00023155"/>
    </source>
</evidence>
<feature type="domain" description="KN homeodomain" evidence="5">
    <location>
        <begin position="318"/>
        <end position="357"/>
    </location>
</feature>
<dbReference type="AlphaFoldDB" id="A2FZF2"/>
<dbReference type="InParanoid" id="A2FZF2"/>
<dbReference type="InterPro" id="IPR008422">
    <property type="entry name" value="KN_HD"/>
</dbReference>
<protein>
    <recommendedName>
        <fullName evidence="5">KN homeodomain domain-containing protein</fullName>
    </recommendedName>
</protein>
<dbReference type="Proteomes" id="UP000001542">
    <property type="component" value="Unassembled WGS sequence"/>
</dbReference>
<dbReference type="Pfam" id="PF05920">
    <property type="entry name" value="Homeobox_KN"/>
    <property type="match status" value="1"/>
</dbReference>
<dbReference type="EMBL" id="DS114174">
    <property type="protein sequence ID" value="EAX89704.1"/>
    <property type="molecule type" value="Genomic_DNA"/>
</dbReference>
<dbReference type="Gene3D" id="1.10.10.60">
    <property type="entry name" value="Homeodomain-like"/>
    <property type="match status" value="1"/>
</dbReference>
<dbReference type="RefSeq" id="XP_001302634.1">
    <property type="nucleotide sequence ID" value="XM_001302633.1"/>
</dbReference>
<dbReference type="STRING" id="5722.A2FZF2"/>
<proteinExistence type="predicted"/>
<dbReference type="VEuPathDB" id="TrichDB:TVAG_037870"/>
<gene>
    <name evidence="6" type="ORF">TVAG_037870</name>
</gene>
<dbReference type="GO" id="GO:0006355">
    <property type="term" value="P:regulation of DNA-templated transcription"/>
    <property type="evidence" value="ECO:0007669"/>
    <property type="project" value="InterPro"/>
</dbReference>
<dbReference type="SMR" id="A2FZF2"/>
<feature type="compositionally biased region" description="Basic and acidic residues" evidence="4">
    <location>
        <begin position="195"/>
        <end position="206"/>
    </location>
</feature>
<accession>A2FZF2</accession>
<feature type="compositionally biased region" description="Low complexity" evidence="4">
    <location>
        <begin position="251"/>
        <end position="263"/>
    </location>
</feature>
<keyword evidence="1" id="KW-0238">DNA-binding</keyword>
<dbReference type="GO" id="GO:0003677">
    <property type="term" value="F:DNA binding"/>
    <property type="evidence" value="ECO:0007669"/>
    <property type="project" value="UniProtKB-KW"/>
</dbReference>
<evidence type="ECO:0000256" key="4">
    <source>
        <dbReference type="SAM" id="MobiDB-lite"/>
    </source>
</evidence>
<reference evidence="6" key="2">
    <citation type="journal article" date="2007" name="Science">
        <title>Draft genome sequence of the sexually transmitted pathogen Trichomonas vaginalis.</title>
        <authorList>
            <person name="Carlton J.M."/>
            <person name="Hirt R.P."/>
            <person name="Silva J.C."/>
            <person name="Delcher A.L."/>
            <person name="Schatz M."/>
            <person name="Zhao Q."/>
            <person name="Wortman J.R."/>
            <person name="Bidwell S.L."/>
            <person name="Alsmark U.C.M."/>
            <person name="Besteiro S."/>
            <person name="Sicheritz-Ponten T."/>
            <person name="Noel C.J."/>
            <person name="Dacks J.B."/>
            <person name="Foster P.G."/>
            <person name="Simillion C."/>
            <person name="Van de Peer Y."/>
            <person name="Miranda-Saavedra D."/>
            <person name="Barton G.J."/>
            <person name="Westrop G.D."/>
            <person name="Mueller S."/>
            <person name="Dessi D."/>
            <person name="Fiori P.L."/>
            <person name="Ren Q."/>
            <person name="Paulsen I."/>
            <person name="Zhang H."/>
            <person name="Bastida-Corcuera F.D."/>
            <person name="Simoes-Barbosa A."/>
            <person name="Brown M.T."/>
            <person name="Hayes R.D."/>
            <person name="Mukherjee M."/>
            <person name="Okumura C.Y."/>
            <person name="Schneider R."/>
            <person name="Smith A.J."/>
            <person name="Vanacova S."/>
            <person name="Villalvazo M."/>
            <person name="Haas B.J."/>
            <person name="Pertea M."/>
            <person name="Feldblyum T.V."/>
            <person name="Utterback T.R."/>
            <person name="Shu C.L."/>
            <person name="Osoegawa K."/>
            <person name="de Jong P.J."/>
            <person name="Hrdy I."/>
            <person name="Horvathova L."/>
            <person name="Zubacova Z."/>
            <person name="Dolezal P."/>
            <person name="Malik S.B."/>
            <person name="Logsdon J.M. Jr."/>
            <person name="Henze K."/>
            <person name="Gupta A."/>
            <person name="Wang C.C."/>
            <person name="Dunne R.L."/>
            <person name="Upcroft J.A."/>
            <person name="Upcroft P."/>
            <person name="White O."/>
            <person name="Salzberg S.L."/>
            <person name="Tang P."/>
            <person name="Chiu C.-H."/>
            <person name="Lee Y.-S."/>
            <person name="Embley T.M."/>
            <person name="Coombs G.H."/>
            <person name="Mottram J.C."/>
            <person name="Tachezy J."/>
            <person name="Fraser-Liggett C.M."/>
            <person name="Johnson P.J."/>
        </authorList>
    </citation>
    <scope>NUCLEOTIDE SEQUENCE [LARGE SCALE GENOMIC DNA]</scope>
    <source>
        <strain evidence="6">G3</strain>
    </source>
</reference>
<dbReference type="VEuPathDB" id="TrichDB:TVAGG3_0229950"/>
<feature type="compositionally biased region" description="Basic and acidic residues" evidence="4">
    <location>
        <begin position="145"/>
        <end position="159"/>
    </location>
</feature>
<keyword evidence="2" id="KW-0371">Homeobox</keyword>
<name>A2FZF2_TRIV3</name>
<feature type="compositionally biased region" description="Acidic residues" evidence="4">
    <location>
        <begin position="160"/>
        <end position="173"/>
    </location>
</feature>
<dbReference type="InterPro" id="IPR050224">
    <property type="entry name" value="TALE_homeobox"/>
</dbReference>
<evidence type="ECO:0000313" key="6">
    <source>
        <dbReference type="EMBL" id="EAX89704.1"/>
    </source>
</evidence>
<dbReference type="SUPFAM" id="SSF46689">
    <property type="entry name" value="Homeodomain-like"/>
    <property type="match status" value="1"/>
</dbReference>
<dbReference type="InterPro" id="IPR009057">
    <property type="entry name" value="Homeodomain-like_sf"/>
</dbReference>
<reference evidence="6" key="1">
    <citation type="submission" date="2006-10" db="EMBL/GenBank/DDBJ databases">
        <authorList>
            <person name="Amadeo P."/>
            <person name="Zhao Q."/>
            <person name="Wortman J."/>
            <person name="Fraser-Liggett C."/>
            <person name="Carlton J."/>
        </authorList>
    </citation>
    <scope>NUCLEOTIDE SEQUENCE</scope>
    <source>
        <strain evidence="6">G3</strain>
    </source>
</reference>
<feature type="region of interest" description="Disordered" evidence="4">
    <location>
        <begin position="137"/>
        <end position="292"/>
    </location>
</feature>
<evidence type="ECO:0000256" key="3">
    <source>
        <dbReference type="ARBA" id="ARBA00023242"/>
    </source>
</evidence>
<evidence type="ECO:0000256" key="1">
    <source>
        <dbReference type="ARBA" id="ARBA00023125"/>
    </source>
</evidence>
<dbReference type="OrthoDB" id="10056939at2759"/>
<feature type="compositionally biased region" description="Low complexity" evidence="4">
    <location>
        <begin position="174"/>
        <end position="194"/>
    </location>
</feature>
<keyword evidence="3" id="KW-0539">Nucleus</keyword>
<sequence>MDFEDTVSFNTQPNDPTAHLCHDEYQIVKDIEENNDPFQISSPIQEKPNLLQFTAASILRELDNYHEDIIERPDEEICSVFFTQGRNFIRSKRIDKIDDILGSSSSDEDEDEATLLRLHGLIGENSIFINQQPFADENTSNQIPEKSEGKDENQNHETIDENSGEDDKTEEESQSSSIDSSEEPIILEIIQESEINNKKEENKTEETQQSSTVPKPRKPLIRIKIPENYKEKTEEEHQTTDESQEIHNESSQESTSESSQDMSEPNDQISEEKPSGSSLEVRKVQTQKKRALPNESNMLVKDGKCYTSKIVKYGLKRWLYEHKNHPYPTAREKDELCSTFGVTRKYLDTFFRNSRLRQDFYPVKRKRRI</sequence>
<organism evidence="6 7">
    <name type="scientific">Trichomonas vaginalis (strain ATCC PRA-98 / G3)</name>
    <dbReference type="NCBI Taxonomy" id="412133"/>
    <lineage>
        <taxon>Eukaryota</taxon>
        <taxon>Metamonada</taxon>
        <taxon>Parabasalia</taxon>
        <taxon>Trichomonadida</taxon>
        <taxon>Trichomonadidae</taxon>
        <taxon>Trichomonas</taxon>
    </lineage>
</organism>
<evidence type="ECO:0000259" key="5">
    <source>
        <dbReference type="Pfam" id="PF05920"/>
    </source>
</evidence>
<dbReference type="KEGG" id="tva:4747376"/>
<keyword evidence="7" id="KW-1185">Reference proteome</keyword>
<dbReference type="PANTHER" id="PTHR11850">
    <property type="entry name" value="HOMEOBOX PROTEIN TRANSCRIPTION FACTORS"/>
    <property type="match status" value="1"/>
</dbReference>
<feature type="compositionally biased region" description="Basic and acidic residues" evidence="4">
    <location>
        <begin position="224"/>
        <end position="250"/>
    </location>
</feature>
<evidence type="ECO:0000313" key="7">
    <source>
        <dbReference type="Proteomes" id="UP000001542"/>
    </source>
</evidence>